<dbReference type="STRING" id="947166.A0A1D1VST9"/>
<evidence type="ECO:0000256" key="10">
    <source>
        <dbReference type="ARBA" id="ARBA00023274"/>
    </source>
</evidence>
<dbReference type="InterPro" id="IPR037387">
    <property type="entry name" value="PTCD3"/>
</dbReference>
<dbReference type="InterPro" id="IPR055063">
    <property type="entry name" value="Rib_mS39_PPR"/>
</dbReference>
<dbReference type="GO" id="GO:0006417">
    <property type="term" value="P:regulation of translation"/>
    <property type="evidence" value="ECO:0007669"/>
    <property type="project" value="UniProtKB-KW"/>
</dbReference>
<name>A0A1D1VST9_RAMVA</name>
<evidence type="ECO:0000256" key="8">
    <source>
        <dbReference type="ARBA" id="ARBA00022980"/>
    </source>
</evidence>
<protein>
    <recommendedName>
        <fullName evidence="11">Small ribosomal subunit protein mS39</fullName>
    </recommendedName>
</protein>
<keyword evidence="9" id="KW-0496">Mitochondrion</keyword>
<evidence type="ECO:0000256" key="4">
    <source>
        <dbReference type="ARBA" id="ARBA00022737"/>
    </source>
</evidence>
<dbReference type="OrthoDB" id="185373at2759"/>
<keyword evidence="10" id="KW-0687">Ribonucleoprotein</keyword>
<dbReference type="PANTHER" id="PTHR16276:SF1">
    <property type="entry name" value="SMALL RIBOSOMAL SUBUNIT PROTEIN MS39"/>
    <property type="match status" value="1"/>
</dbReference>
<keyword evidence="8" id="KW-0689">Ribosomal protein</keyword>
<dbReference type="PROSITE" id="PS51375">
    <property type="entry name" value="PPR"/>
    <property type="match status" value="1"/>
</dbReference>
<evidence type="ECO:0000256" key="9">
    <source>
        <dbReference type="ARBA" id="ARBA00023128"/>
    </source>
</evidence>
<comment type="similarity">
    <text evidence="2">Belongs to the mitochondrion-specific ribosomal protein mS39 family.</text>
</comment>
<gene>
    <name evidence="13" type="primary">RvY_12312-1</name>
    <name evidence="13" type="synonym">RvY_12312.1</name>
    <name evidence="13" type="ORF">RvY_12312</name>
</gene>
<dbReference type="GO" id="GO:0005739">
    <property type="term" value="C:mitochondrion"/>
    <property type="evidence" value="ECO:0007669"/>
    <property type="project" value="UniProtKB-SubCell"/>
</dbReference>
<dbReference type="Proteomes" id="UP000186922">
    <property type="component" value="Unassembled WGS sequence"/>
</dbReference>
<dbReference type="Pfam" id="PF13812">
    <property type="entry name" value="PPR_3"/>
    <property type="match status" value="1"/>
</dbReference>
<evidence type="ECO:0000313" key="14">
    <source>
        <dbReference type="Proteomes" id="UP000186922"/>
    </source>
</evidence>
<keyword evidence="6" id="KW-0694">RNA-binding</keyword>
<evidence type="ECO:0000256" key="2">
    <source>
        <dbReference type="ARBA" id="ARBA00008551"/>
    </source>
</evidence>
<dbReference type="PANTHER" id="PTHR16276">
    <property type="entry name" value="PENTATRICOPEPTIDE REPEAT DOMAIN-CONTAINING PROTEIN 3"/>
    <property type="match status" value="1"/>
</dbReference>
<keyword evidence="5" id="KW-0810">Translation regulation</keyword>
<dbReference type="AlphaFoldDB" id="A0A1D1VST9"/>
<keyword evidence="7" id="KW-0809">Transit peptide</keyword>
<evidence type="ECO:0000256" key="1">
    <source>
        <dbReference type="ARBA" id="ARBA00004173"/>
    </source>
</evidence>
<evidence type="ECO:0000256" key="11">
    <source>
        <dbReference type="ARBA" id="ARBA00035134"/>
    </source>
</evidence>
<evidence type="ECO:0000256" key="7">
    <source>
        <dbReference type="ARBA" id="ARBA00022946"/>
    </source>
</evidence>
<dbReference type="NCBIfam" id="TIGR00756">
    <property type="entry name" value="PPR"/>
    <property type="match status" value="1"/>
</dbReference>
<evidence type="ECO:0000256" key="5">
    <source>
        <dbReference type="ARBA" id="ARBA00022845"/>
    </source>
</evidence>
<dbReference type="EMBL" id="BDGG01000007">
    <property type="protein sequence ID" value="GAV01629.1"/>
    <property type="molecule type" value="Genomic_DNA"/>
</dbReference>
<reference evidence="13 14" key="1">
    <citation type="journal article" date="2016" name="Nat. Commun.">
        <title>Extremotolerant tardigrade genome and improved radiotolerance of human cultured cells by tardigrade-unique protein.</title>
        <authorList>
            <person name="Hashimoto T."/>
            <person name="Horikawa D.D."/>
            <person name="Saito Y."/>
            <person name="Kuwahara H."/>
            <person name="Kozuka-Hata H."/>
            <person name="Shin-I T."/>
            <person name="Minakuchi Y."/>
            <person name="Ohishi K."/>
            <person name="Motoyama A."/>
            <person name="Aizu T."/>
            <person name="Enomoto A."/>
            <person name="Kondo K."/>
            <person name="Tanaka S."/>
            <person name="Hara Y."/>
            <person name="Koshikawa S."/>
            <person name="Sagara H."/>
            <person name="Miura T."/>
            <person name="Yokobori S."/>
            <person name="Miyagawa K."/>
            <person name="Suzuki Y."/>
            <person name="Kubo T."/>
            <person name="Oyama M."/>
            <person name="Kohara Y."/>
            <person name="Fujiyama A."/>
            <person name="Arakawa K."/>
            <person name="Katayama T."/>
            <person name="Toyoda A."/>
            <person name="Kunieda T."/>
        </authorList>
    </citation>
    <scope>NUCLEOTIDE SEQUENCE [LARGE SCALE GENOMIC DNA]</scope>
    <source>
        <strain evidence="13 14">YOKOZUNA-1</strain>
    </source>
</reference>
<evidence type="ECO:0000313" key="13">
    <source>
        <dbReference type="EMBL" id="GAV01629.1"/>
    </source>
</evidence>
<dbReference type="GO" id="GO:0005840">
    <property type="term" value="C:ribosome"/>
    <property type="evidence" value="ECO:0007669"/>
    <property type="project" value="UniProtKB-KW"/>
</dbReference>
<comment type="subcellular location">
    <subcellularLocation>
        <location evidence="1">Mitochondrion</location>
    </subcellularLocation>
</comment>
<dbReference type="GO" id="GO:0019843">
    <property type="term" value="F:rRNA binding"/>
    <property type="evidence" value="ECO:0007669"/>
    <property type="project" value="UniProtKB-KW"/>
</dbReference>
<keyword evidence="3" id="KW-0699">rRNA-binding</keyword>
<keyword evidence="4" id="KW-0677">Repeat</keyword>
<feature type="repeat" description="PPR" evidence="12">
    <location>
        <begin position="256"/>
        <end position="290"/>
    </location>
</feature>
<accession>A0A1D1VST9</accession>
<dbReference type="Pfam" id="PF22330">
    <property type="entry name" value="Rib_mS39_PPR"/>
    <property type="match status" value="1"/>
</dbReference>
<sequence length="694" mass="79306">MAPGFVPFVFTIVKQKRHLVWTISTRTDHKGTGRFLTSAFRKEKTALLRQRPKFPEIWEPVSDPLPPIKIPRRIERSPTAVLEALSSTVGRDPTAFHYKYMDDPYFLPTNAMSKRIFALSKESGRKAARFMVNKYPDLFQRPVSDPQIHAFFASSLAGYQKPEKPTVDDLLQRLRAGAHTAAMEVYRDLQVTDPSTISQEVRQEMLERLCWYNGEDAQDSDLFEESWFAFYLQKDSRKRWNAAGPAQEIFRSMTKTPEAYATMICAMAKYNNMDGAYAMFEEMEQANMTIPAQVYAEMIRGIPFLKDSIDSRWELNMAFLTKMNNDGVPPTLEVFNSVLELLWRSAGWKRARQMALAVLSEMRQLNIEPSLASYSFLLHIFCRERGPLSYILVDILGELKGKEWKMRDARDTLFMSAAMEVAGKHLQDAEVAKKVHGFLNEGRNAQFLTDANREQVYYASFFRALIHGGSVEEFFKFYDELVPMSFTPDQNTMMDIVEMLEFNDGVQHLSRIWSDAVIFGIGMKETFLEPFLQKLVSNSNNTVKSQFAAIAEDVKTRMDKQSPDRRDLVPWTGPLLSSVILLLIRDGKLEPAWSVLSNYMNNQHALVGFPSIEAITEVMDALVTAKDSARVKLCLKLASELGFVEITEKTEDVTQALGLPKLEKEQWMRLFTSVDYSDPFRNVKRLEPVAVGAV</sequence>
<evidence type="ECO:0000256" key="12">
    <source>
        <dbReference type="PROSITE-ProRule" id="PRU00708"/>
    </source>
</evidence>
<evidence type="ECO:0000256" key="3">
    <source>
        <dbReference type="ARBA" id="ARBA00022730"/>
    </source>
</evidence>
<dbReference type="InterPro" id="IPR011990">
    <property type="entry name" value="TPR-like_helical_dom_sf"/>
</dbReference>
<proteinExistence type="inferred from homology"/>
<dbReference type="GO" id="GO:0032543">
    <property type="term" value="P:mitochondrial translation"/>
    <property type="evidence" value="ECO:0007669"/>
    <property type="project" value="InterPro"/>
</dbReference>
<dbReference type="GO" id="GO:1990904">
    <property type="term" value="C:ribonucleoprotein complex"/>
    <property type="evidence" value="ECO:0007669"/>
    <property type="project" value="UniProtKB-KW"/>
</dbReference>
<dbReference type="GO" id="GO:0043024">
    <property type="term" value="F:ribosomal small subunit binding"/>
    <property type="evidence" value="ECO:0007669"/>
    <property type="project" value="InterPro"/>
</dbReference>
<dbReference type="Gene3D" id="1.25.40.10">
    <property type="entry name" value="Tetratricopeptide repeat domain"/>
    <property type="match status" value="1"/>
</dbReference>
<dbReference type="InterPro" id="IPR002885">
    <property type="entry name" value="PPR_rpt"/>
</dbReference>
<keyword evidence="14" id="KW-1185">Reference proteome</keyword>
<organism evidence="13 14">
    <name type="scientific">Ramazzottius varieornatus</name>
    <name type="common">Water bear</name>
    <name type="synonym">Tardigrade</name>
    <dbReference type="NCBI Taxonomy" id="947166"/>
    <lineage>
        <taxon>Eukaryota</taxon>
        <taxon>Metazoa</taxon>
        <taxon>Ecdysozoa</taxon>
        <taxon>Tardigrada</taxon>
        <taxon>Eutardigrada</taxon>
        <taxon>Parachela</taxon>
        <taxon>Hypsibioidea</taxon>
        <taxon>Ramazzottiidae</taxon>
        <taxon>Ramazzottius</taxon>
    </lineage>
</organism>
<comment type="caution">
    <text evidence="13">The sequence shown here is derived from an EMBL/GenBank/DDBJ whole genome shotgun (WGS) entry which is preliminary data.</text>
</comment>
<evidence type="ECO:0000256" key="6">
    <source>
        <dbReference type="ARBA" id="ARBA00022884"/>
    </source>
</evidence>